<protein>
    <submittedName>
        <fullName evidence="2">Uncharacterized protein</fullName>
    </submittedName>
</protein>
<reference evidence="2" key="2">
    <citation type="journal article" date="2023" name="IMA Fungus">
        <title>Comparative genomic study of the Penicillium genus elucidates a diverse pangenome and 15 lateral gene transfer events.</title>
        <authorList>
            <person name="Petersen C."/>
            <person name="Sorensen T."/>
            <person name="Nielsen M.R."/>
            <person name="Sondergaard T.E."/>
            <person name="Sorensen J.L."/>
            <person name="Fitzpatrick D.A."/>
            <person name="Frisvad J.C."/>
            <person name="Nielsen K.L."/>
        </authorList>
    </citation>
    <scope>NUCLEOTIDE SEQUENCE</scope>
    <source>
        <strain evidence="2">IBT 30761</strain>
    </source>
</reference>
<dbReference type="GeneID" id="81360125"/>
<dbReference type="EMBL" id="JAPQKI010000009">
    <property type="protein sequence ID" value="KAJ5089970.1"/>
    <property type="molecule type" value="Genomic_DNA"/>
</dbReference>
<feature type="compositionally biased region" description="Polar residues" evidence="1">
    <location>
        <begin position="276"/>
        <end position="296"/>
    </location>
</feature>
<proteinExistence type="predicted"/>
<evidence type="ECO:0000313" key="2">
    <source>
        <dbReference type="EMBL" id="KAJ5089970.1"/>
    </source>
</evidence>
<sequence>MPTFHKIVTSLGQLPVELAHEIISDLIVYDVLKLLWHDDPRVVAAVRSHPQYRVMLGEDDNTFLQTKNLVTSWLSLYAQSGFFARSSGELFWSRGTRFRPNGGPLAVNARSMSFDAIVHWRADDMFRDLKSPMKAFLFRQLMTTPLDRYVDRSVYPDGVPKPHECQSVEELERCIAIIQHAKNRMFQQSSDQLHFAASLLEENPDILKRTLDPEQKRRANIAHVVSRMRVTADKIKNSDYQAFTPNEHFRYDFFPVIPFDAALAELLRNLEKHGLTPSTESRMAGNDEQSQETSHPPSIKHQVDIVIEGLPHYLTDYATFPTNKTRTVRPPVTNDKGDVFRTKNTPWSEGGDDPTDTPYFAVHRVAPSFAFMRQTDTRALEPCDEKEEKWLTSFVDLYRYSEKLEKTTPTAAA</sequence>
<name>A0A9W9K234_9EURO</name>
<feature type="region of interest" description="Disordered" evidence="1">
    <location>
        <begin position="276"/>
        <end position="298"/>
    </location>
</feature>
<dbReference type="RefSeq" id="XP_056471952.1">
    <property type="nucleotide sequence ID" value="XM_056621146.1"/>
</dbReference>
<accession>A0A9W9K234</accession>
<feature type="region of interest" description="Disordered" evidence="1">
    <location>
        <begin position="325"/>
        <end position="355"/>
    </location>
</feature>
<evidence type="ECO:0000313" key="3">
    <source>
        <dbReference type="Proteomes" id="UP001149074"/>
    </source>
</evidence>
<comment type="caution">
    <text evidence="2">The sequence shown here is derived from an EMBL/GenBank/DDBJ whole genome shotgun (WGS) entry which is preliminary data.</text>
</comment>
<dbReference type="AlphaFoldDB" id="A0A9W9K234"/>
<organism evidence="2 3">
    <name type="scientific">Penicillium argentinense</name>
    <dbReference type="NCBI Taxonomy" id="1131581"/>
    <lineage>
        <taxon>Eukaryota</taxon>
        <taxon>Fungi</taxon>
        <taxon>Dikarya</taxon>
        <taxon>Ascomycota</taxon>
        <taxon>Pezizomycotina</taxon>
        <taxon>Eurotiomycetes</taxon>
        <taxon>Eurotiomycetidae</taxon>
        <taxon>Eurotiales</taxon>
        <taxon>Aspergillaceae</taxon>
        <taxon>Penicillium</taxon>
    </lineage>
</organism>
<evidence type="ECO:0000256" key="1">
    <source>
        <dbReference type="SAM" id="MobiDB-lite"/>
    </source>
</evidence>
<reference evidence="2" key="1">
    <citation type="submission" date="2022-11" db="EMBL/GenBank/DDBJ databases">
        <authorList>
            <person name="Petersen C."/>
        </authorList>
    </citation>
    <scope>NUCLEOTIDE SEQUENCE</scope>
    <source>
        <strain evidence="2">IBT 30761</strain>
    </source>
</reference>
<dbReference type="OrthoDB" id="3478523at2759"/>
<keyword evidence="3" id="KW-1185">Reference proteome</keyword>
<gene>
    <name evidence="2" type="ORF">N7532_008654</name>
</gene>
<dbReference type="Proteomes" id="UP001149074">
    <property type="component" value="Unassembled WGS sequence"/>
</dbReference>